<sequence>MNGSEAAGAAVRVLADLTGKEAEAVVGLEQDEGGWKVLLETVELRRVPSTTDVLATFEVAIDGDGELRGCRRLGRYSRGATQEEGR</sequence>
<dbReference type="EMBL" id="BAABAH010000006">
    <property type="protein sequence ID" value="GAA3819470.1"/>
    <property type="molecule type" value="Genomic_DNA"/>
</dbReference>
<evidence type="ECO:0000313" key="1">
    <source>
        <dbReference type="EMBL" id="GAA3819470.1"/>
    </source>
</evidence>
<dbReference type="Pfam" id="PF05800">
    <property type="entry name" value="GvpO"/>
    <property type="match status" value="1"/>
</dbReference>
<organism evidence="1 2">
    <name type="scientific">Nocardioides panacisoli</name>
    <dbReference type="NCBI Taxonomy" id="627624"/>
    <lineage>
        <taxon>Bacteria</taxon>
        <taxon>Bacillati</taxon>
        <taxon>Actinomycetota</taxon>
        <taxon>Actinomycetes</taxon>
        <taxon>Propionibacteriales</taxon>
        <taxon>Nocardioidaceae</taxon>
        <taxon>Nocardioides</taxon>
    </lineage>
</organism>
<keyword evidence="2" id="KW-1185">Reference proteome</keyword>
<dbReference type="Proteomes" id="UP001501821">
    <property type="component" value="Unassembled WGS sequence"/>
</dbReference>
<dbReference type="InterPro" id="IPR008634">
    <property type="entry name" value="Gas-vesicle_GvpO"/>
</dbReference>
<proteinExistence type="predicted"/>
<accession>A0ABP7IIS9</accession>
<name>A0ABP7IIS9_9ACTN</name>
<evidence type="ECO:0008006" key="3">
    <source>
        <dbReference type="Google" id="ProtNLM"/>
    </source>
</evidence>
<dbReference type="RefSeq" id="WP_344775191.1">
    <property type="nucleotide sequence ID" value="NZ_BAABAH010000006.1"/>
</dbReference>
<reference evidence="2" key="1">
    <citation type="journal article" date="2019" name="Int. J. Syst. Evol. Microbiol.">
        <title>The Global Catalogue of Microorganisms (GCM) 10K type strain sequencing project: providing services to taxonomists for standard genome sequencing and annotation.</title>
        <authorList>
            <consortium name="The Broad Institute Genomics Platform"/>
            <consortium name="The Broad Institute Genome Sequencing Center for Infectious Disease"/>
            <person name="Wu L."/>
            <person name="Ma J."/>
        </authorList>
    </citation>
    <scope>NUCLEOTIDE SEQUENCE [LARGE SCALE GENOMIC DNA]</scope>
    <source>
        <strain evidence="2">JCM 16953</strain>
    </source>
</reference>
<comment type="caution">
    <text evidence="1">The sequence shown here is derived from an EMBL/GenBank/DDBJ whole genome shotgun (WGS) entry which is preliminary data.</text>
</comment>
<protein>
    <recommendedName>
        <fullName evidence="3">Gas vesicle protein</fullName>
    </recommendedName>
</protein>
<evidence type="ECO:0000313" key="2">
    <source>
        <dbReference type="Proteomes" id="UP001501821"/>
    </source>
</evidence>
<gene>
    <name evidence="1" type="ORF">GCM10022242_21530</name>
</gene>